<dbReference type="Gene3D" id="1.10.10.10">
    <property type="entry name" value="Winged helix-like DNA-binding domain superfamily/Winged helix DNA-binding domain"/>
    <property type="match status" value="1"/>
</dbReference>
<evidence type="ECO:0000256" key="3">
    <source>
        <dbReference type="ARBA" id="ARBA00022705"/>
    </source>
</evidence>
<dbReference type="FunFam" id="1.10.10.10:FF:000168">
    <property type="entry name" value="Replication protein A 32 kDa subunit"/>
    <property type="match status" value="1"/>
</dbReference>
<feature type="domain" description="Replication protein A C-terminal" evidence="8">
    <location>
        <begin position="164"/>
        <end position="256"/>
    </location>
</feature>
<evidence type="ECO:0000256" key="1">
    <source>
        <dbReference type="ARBA" id="ARBA00004123"/>
    </source>
</evidence>
<dbReference type="InterPro" id="IPR014646">
    <property type="entry name" value="Rfa2/RPA32"/>
</dbReference>
<dbReference type="Pfam" id="PF08784">
    <property type="entry name" value="RPA_C"/>
    <property type="match status" value="1"/>
</dbReference>
<dbReference type="Proteomes" id="UP001378592">
    <property type="component" value="Unassembled WGS sequence"/>
</dbReference>
<comment type="subcellular location">
    <subcellularLocation>
        <location evidence="1">Nucleus</location>
    </subcellularLocation>
</comment>
<keyword evidence="4" id="KW-0238">DNA-binding</keyword>
<dbReference type="GO" id="GO:0005662">
    <property type="term" value="C:DNA replication factor A complex"/>
    <property type="evidence" value="ECO:0007669"/>
    <property type="project" value="TreeGrafter"/>
</dbReference>
<comment type="caution">
    <text evidence="9">The sequence shown here is derived from an EMBL/GenBank/DDBJ whole genome shotgun (WGS) entry which is preliminary data.</text>
</comment>
<dbReference type="InterPro" id="IPR036390">
    <property type="entry name" value="WH_DNA-bd_sf"/>
</dbReference>
<protein>
    <recommendedName>
        <fullName evidence="8">Replication protein A C-terminal domain-containing protein</fullName>
    </recommendedName>
</protein>
<evidence type="ECO:0000256" key="6">
    <source>
        <dbReference type="PIRSR" id="PIRSR036949-1"/>
    </source>
</evidence>
<dbReference type="PIRSF" id="PIRSF036949">
    <property type="entry name" value="RPA32"/>
    <property type="match status" value="1"/>
</dbReference>
<evidence type="ECO:0000313" key="9">
    <source>
        <dbReference type="EMBL" id="KAK7870880.1"/>
    </source>
</evidence>
<accession>A0AAN9VT29</accession>
<feature type="compositionally biased region" description="Basic and acidic residues" evidence="7">
    <location>
        <begin position="25"/>
        <end position="34"/>
    </location>
</feature>
<dbReference type="CDD" id="cd04478">
    <property type="entry name" value="RPA2_DBD_D"/>
    <property type="match status" value="1"/>
</dbReference>
<proteinExistence type="inferred from homology"/>
<dbReference type="GO" id="GO:0006260">
    <property type="term" value="P:DNA replication"/>
    <property type="evidence" value="ECO:0007669"/>
    <property type="project" value="UniProtKB-KW"/>
</dbReference>
<dbReference type="Gene3D" id="2.40.50.140">
    <property type="entry name" value="Nucleic acid-binding proteins"/>
    <property type="match status" value="1"/>
</dbReference>
<evidence type="ECO:0000256" key="2">
    <source>
        <dbReference type="ARBA" id="ARBA00007815"/>
    </source>
</evidence>
<feature type="region of interest" description="Disordered" evidence="7">
    <location>
        <begin position="12"/>
        <end position="34"/>
    </location>
</feature>
<dbReference type="GO" id="GO:0035861">
    <property type="term" value="C:site of double-strand break"/>
    <property type="evidence" value="ECO:0007669"/>
    <property type="project" value="TreeGrafter"/>
</dbReference>
<dbReference type="GO" id="GO:0000781">
    <property type="term" value="C:chromosome, telomeric region"/>
    <property type="evidence" value="ECO:0007669"/>
    <property type="project" value="TreeGrafter"/>
</dbReference>
<dbReference type="AlphaFoldDB" id="A0AAN9VT29"/>
<sequence length="262" mass="28845">MWGDGGNFGGGGFLDNSFASPSAETTEKKQNRRGENIVPVTINQILKSGEDFKIGELDVHVVSLVGIIKNVDMSSTKITYLIEDTTGQIEAVQWLEGPLEGSQPSENTYCRVSGTVRVTQGKRCIMVFNILPITDLNDLTVHLLEVIDVHQCAPNFSELQNMGAQAASKTAMNYPLGNSMMNMNQMDDGLDQHAPSDPQQRIVFKVISDAAVDDEGGVDVQFITRKLNGQMNESTVRTITEFLLHEGFVFSTIDDEHFTVTR</sequence>
<dbReference type="PANTHER" id="PTHR13989:SF16">
    <property type="entry name" value="REPLICATION PROTEIN A2"/>
    <property type="match status" value="1"/>
</dbReference>
<keyword evidence="5" id="KW-0539">Nucleus</keyword>
<evidence type="ECO:0000313" key="10">
    <source>
        <dbReference type="Proteomes" id="UP001378592"/>
    </source>
</evidence>
<evidence type="ECO:0000256" key="5">
    <source>
        <dbReference type="ARBA" id="ARBA00023242"/>
    </source>
</evidence>
<dbReference type="EMBL" id="JAZDUA010000049">
    <property type="protein sequence ID" value="KAK7870880.1"/>
    <property type="molecule type" value="Genomic_DNA"/>
</dbReference>
<comment type="similarity">
    <text evidence="2">Belongs to the replication factor A protein 2 family.</text>
</comment>
<evidence type="ECO:0000259" key="8">
    <source>
        <dbReference type="Pfam" id="PF08784"/>
    </source>
</evidence>
<reference evidence="9 10" key="1">
    <citation type="submission" date="2024-03" db="EMBL/GenBank/DDBJ databases">
        <title>The genome assembly and annotation of the cricket Gryllus longicercus Weissman &amp; Gray.</title>
        <authorList>
            <person name="Szrajer S."/>
            <person name="Gray D."/>
            <person name="Ylla G."/>
        </authorList>
    </citation>
    <scope>NUCLEOTIDE SEQUENCE [LARGE SCALE GENOMIC DNA]</scope>
    <source>
        <strain evidence="9">DAG 2021-001</strain>
        <tissue evidence="9">Whole body minus gut</tissue>
    </source>
</reference>
<dbReference type="SUPFAM" id="SSF50249">
    <property type="entry name" value="Nucleic acid-binding proteins"/>
    <property type="match status" value="1"/>
</dbReference>
<dbReference type="GO" id="GO:0006289">
    <property type="term" value="P:nucleotide-excision repair"/>
    <property type="evidence" value="ECO:0007669"/>
    <property type="project" value="TreeGrafter"/>
</dbReference>
<dbReference type="InterPro" id="IPR040260">
    <property type="entry name" value="RFA2-like"/>
</dbReference>
<dbReference type="GO" id="GO:0003697">
    <property type="term" value="F:single-stranded DNA binding"/>
    <property type="evidence" value="ECO:0007669"/>
    <property type="project" value="TreeGrafter"/>
</dbReference>
<gene>
    <name evidence="9" type="ORF">R5R35_005474</name>
</gene>
<feature type="cross-link" description="Glycyl lysine isopeptide (Lys-Gly) (interchain with G-Cter in ubiquitin)" evidence="6">
    <location>
        <position position="29"/>
    </location>
</feature>
<name>A0AAN9VT29_9ORTH</name>
<organism evidence="9 10">
    <name type="scientific">Gryllus longicercus</name>
    <dbReference type="NCBI Taxonomy" id="2509291"/>
    <lineage>
        <taxon>Eukaryota</taxon>
        <taxon>Metazoa</taxon>
        <taxon>Ecdysozoa</taxon>
        <taxon>Arthropoda</taxon>
        <taxon>Hexapoda</taxon>
        <taxon>Insecta</taxon>
        <taxon>Pterygota</taxon>
        <taxon>Neoptera</taxon>
        <taxon>Polyneoptera</taxon>
        <taxon>Orthoptera</taxon>
        <taxon>Ensifera</taxon>
        <taxon>Gryllidea</taxon>
        <taxon>Grylloidea</taxon>
        <taxon>Gryllidae</taxon>
        <taxon>Gryllinae</taxon>
        <taxon>Gryllus</taxon>
    </lineage>
</organism>
<dbReference type="InterPro" id="IPR036388">
    <property type="entry name" value="WH-like_DNA-bd_sf"/>
</dbReference>
<dbReference type="PANTHER" id="PTHR13989">
    <property type="entry name" value="REPLICATION PROTEIN A-RELATED"/>
    <property type="match status" value="1"/>
</dbReference>
<evidence type="ECO:0000256" key="7">
    <source>
        <dbReference type="SAM" id="MobiDB-lite"/>
    </source>
</evidence>
<keyword evidence="3" id="KW-0235">DNA replication</keyword>
<dbReference type="SUPFAM" id="SSF46785">
    <property type="entry name" value="Winged helix' DNA-binding domain"/>
    <property type="match status" value="1"/>
</dbReference>
<dbReference type="InterPro" id="IPR012340">
    <property type="entry name" value="NA-bd_OB-fold"/>
</dbReference>
<feature type="cross-link" description="Glycyl lysine isopeptide (Lys-Gly) (interchain with G-Cter in ubiquitin)" evidence="6">
    <location>
        <position position="28"/>
    </location>
</feature>
<dbReference type="GO" id="GO:0000724">
    <property type="term" value="P:double-strand break repair via homologous recombination"/>
    <property type="evidence" value="ECO:0007669"/>
    <property type="project" value="TreeGrafter"/>
</dbReference>
<keyword evidence="10" id="KW-1185">Reference proteome</keyword>
<dbReference type="InterPro" id="IPR014892">
    <property type="entry name" value="RPA_C"/>
</dbReference>
<evidence type="ECO:0000256" key="4">
    <source>
        <dbReference type="ARBA" id="ARBA00023125"/>
    </source>
</evidence>